<dbReference type="AlphaFoldDB" id="A0A517PCV7"/>
<feature type="region of interest" description="Disordered" evidence="1">
    <location>
        <begin position="1"/>
        <end position="22"/>
    </location>
</feature>
<dbReference type="EMBL" id="CP036265">
    <property type="protein sequence ID" value="QDT17212.1"/>
    <property type="molecule type" value="Genomic_DNA"/>
</dbReference>
<dbReference type="Proteomes" id="UP000318741">
    <property type="component" value="Chromosome"/>
</dbReference>
<evidence type="ECO:0000313" key="3">
    <source>
        <dbReference type="Proteomes" id="UP000318741"/>
    </source>
</evidence>
<proteinExistence type="predicted"/>
<reference evidence="2 3" key="1">
    <citation type="submission" date="2019-02" db="EMBL/GenBank/DDBJ databases">
        <title>Deep-cultivation of Planctomycetes and their phenomic and genomic characterization uncovers novel biology.</title>
        <authorList>
            <person name="Wiegand S."/>
            <person name="Jogler M."/>
            <person name="Boedeker C."/>
            <person name="Pinto D."/>
            <person name="Vollmers J."/>
            <person name="Rivas-Marin E."/>
            <person name="Kohn T."/>
            <person name="Peeters S.H."/>
            <person name="Heuer A."/>
            <person name="Rast P."/>
            <person name="Oberbeckmann S."/>
            <person name="Bunk B."/>
            <person name="Jeske O."/>
            <person name="Meyerdierks A."/>
            <person name="Storesund J.E."/>
            <person name="Kallscheuer N."/>
            <person name="Luecker S."/>
            <person name="Lage O.M."/>
            <person name="Pohl T."/>
            <person name="Merkel B.J."/>
            <person name="Hornburger P."/>
            <person name="Mueller R.-W."/>
            <person name="Bruemmer F."/>
            <person name="Labrenz M."/>
            <person name="Spormann A.M."/>
            <person name="Op den Camp H."/>
            <person name="Overmann J."/>
            <person name="Amann R."/>
            <person name="Jetten M.S.M."/>
            <person name="Mascher T."/>
            <person name="Medema M.H."/>
            <person name="Devos D.P."/>
            <person name="Kaster A.-K."/>
            <person name="Ovreas L."/>
            <person name="Rohde M."/>
            <person name="Galperin M.Y."/>
            <person name="Jogler C."/>
        </authorList>
    </citation>
    <scope>NUCLEOTIDE SEQUENCE [LARGE SCALE GENOMIC DNA]</scope>
    <source>
        <strain evidence="2 3">CA12</strain>
    </source>
</reference>
<keyword evidence="3" id="KW-1185">Reference proteome</keyword>
<accession>A0A517PCV7</accession>
<evidence type="ECO:0000256" key="1">
    <source>
        <dbReference type="SAM" id="MobiDB-lite"/>
    </source>
</evidence>
<sequence>MIPVPPEPRAGQGFSCSGASDQFPTRPFNPSIASLACRRLNSSAVVKPNRRRSSSVSSTPALQLKACNARTCFSVQGREPRLFVKAPLVKEPLVVRPLPTWAALAVPLRAAAP</sequence>
<gene>
    <name evidence="2" type="ORF">CA12_33240</name>
</gene>
<name>A0A517PCV7_9PLAN</name>
<evidence type="ECO:0000313" key="2">
    <source>
        <dbReference type="EMBL" id="QDT17212.1"/>
    </source>
</evidence>
<protein>
    <submittedName>
        <fullName evidence="2">Uncharacterized protein</fullName>
    </submittedName>
</protein>
<dbReference type="KEGG" id="acaf:CA12_33240"/>
<organism evidence="2 3">
    <name type="scientific">Alienimonas californiensis</name>
    <dbReference type="NCBI Taxonomy" id="2527989"/>
    <lineage>
        <taxon>Bacteria</taxon>
        <taxon>Pseudomonadati</taxon>
        <taxon>Planctomycetota</taxon>
        <taxon>Planctomycetia</taxon>
        <taxon>Planctomycetales</taxon>
        <taxon>Planctomycetaceae</taxon>
        <taxon>Alienimonas</taxon>
    </lineage>
</organism>